<name>A0A7S7SMZ8_PALFE</name>
<evidence type="ECO:0000313" key="3">
    <source>
        <dbReference type="Proteomes" id="UP000593892"/>
    </source>
</evidence>
<protein>
    <submittedName>
        <fullName evidence="2">Uncharacterized protein</fullName>
    </submittedName>
</protein>
<proteinExistence type="predicted"/>
<organism evidence="2 3">
    <name type="scientific">Paludibaculum fermentans</name>
    <dbReference type="NCBI Taxonomy" id="1473598"/>
    <lineage>
        <taxon>Bacteria</taxon>
        <taxon>Pseudomonadati</taxon>
        <taxon>Acidobacteriota</taxon>
        <taxon>Terriglobia</taxon>
        <taxon>Bryobacterales</taxon>
        <taxon>Bryobacteraceae</taxon>
        <taxon>Paludibaculum</taxon>
    </lineage>
</organism>
<evidence type="ECO:0000256" key="1">
    <source>
        <dbReference type="SAM" id="Phobius"/>
    </source>
</evidence>
<keyword evidence="1" id="KW-0472">Membrane</keyword>
<keyword evidence="3" id="KW-1185">Reference proteome</keyword>
<gene>
    <name evidence="2" type="ORF">IRI77_18490</name>
</gene>
<dbReference type="Proteomes" id="UP000593892">
    <property type="component" value="Chromosome"/>
</dbReference>
<dbReference type="KEGG" id="pfer:IRI77_18490"/>
<keyword evidence="1" id="KW-0812">Transmembrane</keyword>
<dbReference type="AlphaFoldDB" id="A0A7S7SMZ8"/>
<dbReference type="EMBL" id="CP063849">
    <property type="protein sequence ID" value="QOY91852.1"/>
    <property type="molecule type" value="Genomic_DNA"/>
</dbReference>
<dbReference type="RefSeq" id="WP_194453506.1">
    <property type="nucleotide sequence ID" value="NZ_CP063849.1"/>
</dbReference>
<feature type="transmembrane region" description="Helical" evidence="1">
    <location>
        <begin position="46"/>
        <end position="65"/>
    </location>
</feature>
<sequence>MNYELIYDIAQDSQAPKLAFLFGAALAVATGLWVLYLRIRALPLHAGVKFLGALTGIIFLLGGGYDAEQRYLAGNKSARQVEGPITGYWTRLETRSGEQETYEWEGFIVGGVPFVYARNVEQNAFHNAGENSVVLADGMQARIRYVPLVRDGRPDNQILVFELARP</sequence>
<accession>A0A7S7SMZ8</accession>
<feature type="transmembrane region" description="Helical" evidence="1">
    <location>
        <begin position="20"/>
        <end position="39"/>
    </location>
</feature>
<reference evidence="2 3" key="1">
    <citation type="submission" date="2020-10" db="EMBL/GenBank/DDBJ databases">
        <title>Complete genome sequence of Paludibaculum fermentans P105T, a facultatively anaerobic acidobacterium capable of dissimilatory Fe(III) reduction.</title>
        <authorList>
            <person name="Dedysh S.N."/>
            <person name="Beletsky A.V."/>
            <person name="Kulichevskaya I.S."/>
            <person name="Mardanov A.V."/>
            <person name="Ravin N.V."/>
        </authorList>
    </citation>
    <scope>NUCLEOTIDE SEQUENCE [LARGE SCALE GENOMIC DNA]</scope>
    <source>
        <strain evidence="2 3">P105</strain>
    </source>
</reference>
<evidence type="ECO:0000313" key="2">
    <source>
        <dbReference type="EMBL" id="QOY91852.1"/>
    </source>
</evidence>
<keyword evidence="1" id="KW-1133">Transmembrane helix</keyword>